<dbReference type="InterPro" id="IPR005019">
    <property type="entry name" value="Adenine_glyco"/>
</dbReference>
<accession>A0A0R0CHR2</accession>
<dbReference type="Pfam" id="PF03352">
    <property type="entry name" value="Adenine_glyco"/>
    <property type="match status" value="1"/>
</dbReference>
<dbReference type="STRING" id="344882.ABB29_10775"/>
<organism evidence="2 3">
    <name type="scientific">Pseudoxanthomonas dokdonensis</name>
    <dbReference type="NCBI Taxonomy" id="344882"/>
    <lineage>
        <taxon>Bacteria</taxon>
        <taxon>Pseudomonadati</taxon>
        <taxon>Pseudomonadota</taxon>
        <taxon>Gammaproteobacteria</taxon>
        <taxon>Lysobacterales</taxon>
        <taxon>Lysobacteraceae</taxon>
        <taxon>Pseudoxanthomonas</taxon>
    </lineage>
</organism>
<dbReference type="InterPro" id="IPR052891">
    <property type="entry name" value="DNA-3mA_glycosylase"/>
</dbReference>
<comment type="caution">
    <text evidence="2">The sequence shown here is derived from an EMBL/GenBank/DDBJ whole genome shotgun (WGS) entry which is preliminary data.</text>
</comment>
<dbReference type="AlphaFoldDB" id="A0A0R0CHR2"/>
<feature type="binding site" evidence="1">
    <location>
        <position position="18"/>
    </location>
    <ligand>
        <name>Zn(2+)</name>
        <dbReference type="ChEBI" id="CHEBI:29105"/>
    </ligand>
</feature>
<feature type="binding site" evidence="1">
    <location>
        <position position="184"/>
    </location>
    <ligand>
        <name>Zn(2+)</name>
        <dbReference type="ChEBI" id="CHEBI:29105"/>
    </ligand>
</feature>
<keyword evidence="1" id="KW-0862">Zinc</keyword>
<feature type="binding site" evidence="1">
    <location>
        <position position="180"/>
    </location>
    <ligand>
        <name>Zn(2+)</name>
        <dbReference type="ChEBI" id="CHEBI:29105"/>
    </ligand>
</feature>
<sequence length="198" mass="22805">MSRCFWAANVPDFYQHYHDVEWGVPEFDERHMFEMQILEGAQAGLSWQTILAKRDNYRRAFDNFDPDRIARYDEKKVQELMLDAGIVRNQLKIRATINNAQALLRLRDSAPRPQLALSDFYWKHVDGKPVQNRLRSRADVLATTPVSDQLSKSLKKAGFKFVGSTIVYAHMQACGMVNDHTVDCDRHAPVRRLGEALA</sequence>
<evidence type="ECO:0000313" key="2">
    <source>
        <dbReference type="EMBL" id="KRG68939.1"/>
    </source>
</evidence>
<keyword evidence="1" id="KW-0479">Metal-binding</keyword>
<dbReference type="RefSeq" id="WP_057658886.1">
    <property type="nucleotide sequence ID" value="NZ_LDJL01000011.1"/>
</dbReference>
<dbReference type="Gene3D" id="1.10.340.30">
    <property type="entry name" value="Hypothetical protein, domain 2"/>
    <property type="match status" value="1"/>
</dbReference>
<dbReference type="PANTHER" id="PTHR30037">
    <property type="entry name" value="DNA-3-METHYLADENINE GLYCOSYLASE 1"/>
    <property type="match status" value="1"/>
</dbReference>
<dbReference type="GO" id="GO:0006284">
    <property type="term" value="P:base-excision repair"/>
    <property type="evidence" value="ECO:0007669"/>
    <property type="project" value="InterPro"/>
</dbReference>
<dbReference type="GO" id="GO:0008725">
    <property type="term" value="F:DNA-3-methyladenine glycosylase activity"/>
    <property type="evidence" value="ECO:0007669"/>
    <property type="project" value="InterPro"/>
</dbReference>
<dbReference type="OrthoDB" id="9807664at2"/>
<dbReference type="EMBL" id="LDJL01000011">
    <property type="protein sequence ID" value="KRG68939.1"/>
    <property type="molecule type" value="Genomic_DNA"/>
</dbReference>
<gene>
    <name evidence="2" type="ORF">ABB29_10775</name>
</gene>
<dbReference type="InterPro" id="IPR011257">
    <property type="entry name" value="DNA_glycosylase"/>
</dbReference>
<dbReference type="PANTHER" id="PTHR30037:SF4">
    <property type="entry name" value="DNA-3-METHYLADENINE GLYCOSYLASE I"/>
    <property type="match status" value="1"/>
</dbReference>
<dbReference type="PATRIC" id="fig|344882.3.peg.526"/>
<protein>
    <submittedName>
        <fullName evidence="2">DNA-3-methyladenine glycosylase</fullName>
    </submittedName>
</protein>
<reference evidence="2 3" key="1">
    <citation type="submission" date="2015-05" db="EMBL/GenBank/DDBJ databases">
        <title>Genome sequencing and analysis of members of genus Stenotrophomonas.</title>
        <authorList>
            <person name="Patil P.P."/>
            <person name="Midha S."/>
            <person name="Patil P.B."/>
        </authorList>
    </citation>
    <scope>NUCLEOTIDE SEQUENCE [LARGE SCALE GENOMIC DNA]</scope>
    <source>
        <strain evidence="2 3">DSM 21858</strain>
    </source>
</reference>
<dbReference type="SUPFAM" id="SSF48150">
    <property type="entry name" value="DNA-glycosylase"/>
    <property type="match status" value="1"/>
</dbReference>
<evidence type="ECO:0000313" key="3">
    <source>
        <dbReference type="Proteomes" id="UP000052052"/>
    </source>
</evidence>
<keyword evidence="3" id="KW-1185">Reference proteome</keyword>
<proteinExistence type="predicted"/>
<dbReference type="GO" id="GO:0046872">
    <property type="term" value="F:metal ion binding"/>
    <property type="evidence" value="ECO:0007669"/>
    <property type="project" value="UniProtKB-KW"/>
</dbReference>
<dbReference type="Proteomes" id="UP000052052">
    <property type="component" value="Unassembled WGS sequence"/>
</dbReference>
<name>A0A0R0CHR2_9GAMM</name>
<evidence type="ECO:0000256" key="1">
    <source>
        <dbReference type="PIRSR" id="PIRSR605019-1"/>
    </source>
</evidence>
<feature type="binding site" evidence="1">
    <location>
        <position position="4"/>
    </location>
    <ligand>
        <name>Zn(2+)</name>
        <dbReference type="ChEBI" id="CHEBI:29105"/>
    </ligand>
</feature>